<evidence type="ECO:0008006" key="3">
    <source>
        <dbReference type="Google" id="ProtNLM"/>
    </source>
</evidence>
<dbReference type="AlphaFoldDB" id="A0A941HQ52"/>
<accession>A0A941HQ52</accession>
<dbReference type="EMBL" id="JAGSCS010000007">
    <property type="protein sequence ID" value="MBR0576101.1"/>
    <property type="molecule type" value="Genomic_DNA"/>
</dbReference>
<comment type="caution">
    <text evidence="1">The sequence shown here is derived from an EMBL/GenBank/DDBJ whole genome shotgun (WGS) entry which is preliminary data.</text>
</comment>
<protein>
    <recommendedName>
        <fullName evidence="3">Transcriptional regulator, AbiEi antitoxin, Type IV TA system</fullName>
    </recommendedName>
</protein>
<organism evidence="1 2">
    <name type="scientific">Proteiniclasticum sediminis</name>
    <dbReference type="NCBI Taxonomy" id="2804028"/>
    <lineage>
        <taxon>Bacteria</taxon>
        <taxon>Bacillati</taxon>
        <taxon>Bacillota</taxon>
        <taxon>Clostridia</taxon>
        <taxon>Eubacteriales</taxon>
        <taxon>Clostridiaceae</taxon>
        <taxon>Proteiniclasticum</taxon>
    </lineage>
</organism>
<evidence type="ECO:0000313" key="1">
    <source>
        <dbReference type="EMBL" id="MBR0576101.1"/>
    </source>
</evidence>
<gene>
    <name evidence="1" type="ORF">KCG48_07070</name>
</gene>
<keyword evidence="2" id="KW-1185">Reference proteome</keyword>
<dbReference type="RefSeq" id="WP_211800873.1">
    <property type="nucleotide sequence ID" value="NZ_JAGSCS010000007.1"/>
</dbReference>
<reference evidence="1" key="1">
    <citation type="submission" date="2021-04" db="EMBL/GenBank/DDBJ databases">
        <title>Proteiniclasticum sedimins sp. nov., an obligate anaerobic bacterium isolated from anaerobic sludge.</title>
        <authorList>
            <person name="Liu J."/>
        </authorList>
    </citation>
    <scope>NUCLEOTIDE SEQUENCE</scope>
    <source>
        <strain evidence="1">BAD-10</strain>
    </source>
</reference>
<evidence type="ECO:0000313" key="2">
    <source>
        <dbReference type="Proteomes" id="UP000675379"/>
    </source>
</evidence>
<sequence>MDAKSYIAQMEERIDRAQSGSAFTLSDFTDLMDYETAKKSISRLEKKGTLRRVLRGIYDKPRYSNLLREQAVPDPDRVAHAIARNYNWAISPQGETSLNVLGLSTQVPADWSYYSSGPTKEYPLYELSIKFLHRSNREMRGMSSNTLLMIQAIKAIGQYKITDKEIMILRKSFTTEELTLILQEGQNTTRWIYEVIKEICKI</sequence>
<dbReference type="Pfam" id="PF19570">
    <property type="entry name" value="DUF6088"/>
    <property type="match status" value="1"/>
</dbReference>
<name>A0A941HQ52_9CLOT</name>
<dbReference type="InterPro" id="IPR045738">
    <property type="entry name" value="DUF6088"/>
</dbReference>
<proteinExistence type="predicted"/>
<dbReference type="Proteomes" id="UP000675379">
    <property type="component" value="Unassembled WGS sequence"/>
</dbReference>